<reference evidence="10" key="1">
    <citation type="journal article" date="2019" name="Int. J. Syst. Evol. Microbiol.">
        <title>The Global Catalogue of Microorganisms (GCM) 10K type strain sequencing project: providing services to taxonomists for standard genome sequencing and annotation.</title>
        <authorList>
            <consortium name="The Broad Institute Genomics Platform"/>
            <consortium name="The Broad Institute Genome Sequencing Center for Infectious Disease"/>
            <person name="Wu L."/>
            <person name="Ma J."/>
        </authorList>
    </citation>
    <scope>NUCLEOTIDE SEQUENCE [LARGE SCALE GENOMIC DNA]</scope>
    <source>
        <strain evidence="10">KCTC 12907</strain>
    </source>
</reference>
<evidence type="ECO:0000256" key="1">
    <source>
        <dbReference type="ARBA" id="ARBA00004651"/>
    </source>
</evidence>
<keyword evidence="3" id="KW-1003">Cell membrane</keyword>
<organism evidence="9 10">
    <name type="scientific">Cohnella cellulosilytica</name>
    <dbReference type="NCBI Taxonomy" id="986710"/>
    <lineage>
        <taxon>Bacteria</taxon>
        <taxon>Bacillati</taxon>
        <taxon>Bacillota</taxon>
        <taxon>Bacilli</taxon>
        <taxon>Bacillales</taxon>
        <taxon>Paenibacillaceae</taxon>
        <taxon>Cohnella</taxon>
    </lineage>
</organism>
<feature type="transmembrane region" description="Helical" evidence="7">
    <location>
        <begin position="105"/>
        <end position="126"/>
    </location>
</feature>
<dbReference type="PANTHER" id="PTHR43744:SF12">
    <property type="entry name" value="ABC TRANSPORTER PERMEASE PROTEIN MG189-RELATED"/>
    <property type="match status" value="1"/>
</dbReference>
<evidence type="ECO:0000256" key="5">
    <source>
        <dbReference type="ARBA" id="ARBA00022989"/>
    </source>
</evidence>
<evidence type="ECO:0000256" key="7">
    <source>
        <dbReference type="RuleBase" id="RU363032"/>
    </source>
</evidence>
<keyword evidence="6 7" id="KW-0472">Membrane</keyword>
<proteinExistence type="inferred from homology"/>
<dbReference type="CDD" id="cd06261">
    <property type="entry name" value="TM_PBP2"/>
    <property type="match status" value="1"/>
</dbReference>
<sequence length="276" mass="31389">MTNRQRLSNLFIYACLLPITVFFLFPLLLALMNSLKTQGEMFKSVLSLPRKLHWENYTHVLTEVHLLHNFYNTFIITLLSLIGIIVCGSLAGYKLSRVPGRLSAFLFFLFVGSMLIPFFSIMFSLIEISKLVGINGSIYGLPLIYTGLGVNFAVFLYHGFVKSIPRELEESAQMDGHGQFKIFIYIIFPLLMPITMTVAILDLLWIWNDFMLPLIMITNYDNYTLVLAASSFFSAYNTEWSSILAILVLTSLPVIVFYLLFQRYIVQGIAEGAIKG</sequence>
<feature type="transmembrane region" description="Helical" evidence="7">
    <location>
        <begin position="138"/>
        <end position="161"/>
    </location>
</feature>
<feature type="transmembrane region" description="Helical" evidence="7">
    <location>
        <begin position="12"/>
        <end position="32"/>
    </location>
</feature>
<evidence type="ECO:0000256" key="2">
    <source>
        <dbReference type="ARBA" id="ARBA00022448"/>
    </source>
</evidence>
<dbReference type="InterPro" id="IPR000515">
    <property type="entry name" value="MetI-like"/>
</dbReference>
<gene>
    <name evidence="9" type="ORF">ACFQMJ_13160</name>
</gene>
<feature type="transmembrane region" description="Helical" evidence="7">
    <location>
        <begin position="182"/>
        <end position="207"/>
    </location>
</feature>
<feature type="domain" description="ABC transmembrane type-1" evidence="8">
    <location>
        <begin position="70"/>
        <end position="261"/>
    </location>
</feature>
<dbReference type="InterPro" id="IPR035906">
    <property type="entry name" value="MetI-like_sf"/>
</dbReference>
<protein>
    <submittedName>
        <fullName evidence="9">Carbohydrate ABC transporter permease</fullName>
    </submittedName>
</protein>
<dbReference type="PROSITE" id="PS50928">
    <property type="entry name" value="ABC_TM1"/>
    <property type="match status" value="1"/>
</dbReference>
<keyword evidence="10" id="KW-1185">Reference proteome</keyword>
<feature type="transmembrane region" description="Helical" evidence="7">
    <location>
        <begin position="240"/>
        <end position="261"/>
    </location>
</feature>
<dbReference type="Proteomes" id="UP001596378">
    <property type="component" value="Unassembled WGS sequence"/>
</dbReference>
<evidence type="ECO:0000256" key="4">
    <source>
        <dbReference type="ARBA" id="ARBA00022692"/>
    </source>
</evidence>
<dbReference type="EMBL" id="JBHTAI010000007">
    <property type="protein sequence ID" value="MFC7149480.1"/>
    <property type="molecule type" value="Genomic_DNA"/>
</dbReference>
<keyword evidence="5 7" id="KW-1133">Transmembrane helix</keyword>
<feature type="transmembrane region" description="Helical" evidence="7">
    <location>
        <begin position="70"/>
        <end position="93"/>
    </location>
</feature>
<comment type="caution">
    <text evidence="9">The sequence shown here is derived from an EMBL/GenBank/DDBJ whole genome shotgun (WGS) entry which is preliminary data.</text>
</comment>
<dbReference type="PANTHER" id="PTHR43744">
    <property type="entry name" value="ABC TRANSPORTER PERMEASE PROTEIN MG189-RELATED-RELATED"/>
    <property type="match status" value="1"/>
</dbReference>
<evidence type="ECO:0000313" key="9">
    <source>
        <dbReference type="EMBL" id="MFC7149480.1"/>
    </source>
</evidence>
<evidence type="ECO:0000256" key="6">
    <source>
        <dbReference type="ARBA" id="ARBA00023136"/>
    </source>
</evidence>
<dbReference type="RefSeq" id="WP_378051476.1">
    <property type="nucleotide sequence ID" value="NZ_JBHMDN010000034.1"/>
</dbReference>
<dbReference type="SUPFAM" id="SSF161098">
    <property type="entry name" value="MetI-like"/>
    <property type="match status" value="1"/>
</dbReference>
<evidence type="ECO:0000313" key="10">
    <source>
        <dbReference type="Proteomes" id="UP001596378"/>
    </source>
</evidence>
<accession>A0ABW2F8H9</accession>
<name>A0ABW2F8H9_9BACL</name>
<evidence type="ECO:0000259" key="8">
    <source>
        <dbReference type="PROSITE" id="PS50928"/>
    </source>
</evidence>
<keyword evidence="4 7" id="KW-0812">Transmembrane</keyword>
<evidence type="ECO:0000256" key="3">
    <source>
        <dbReference type="ARBA" id="ARBA00022475"/>
    </source>
</evidence>
<comment type="subcellular location">
    <subcellularLocation>
        <location evidence="1 7">Cell membrane</location>
        <topology evidence="1 7">Multi-pass membrane protein</topology>
    </subcellularLocation>
</comment>
<dbReference type="Gene3D" id="1.10.3720.10">
    <property type="entry name" value="MetI-like"/>
    <property type="match status" value="1"/>
</dbReference>
<keyword evidence="2 7" id="KW-0813">Transport</keyword>
<dbReference type="Pfam" id="PF00528">
    <property type="entry name" value="BPD_transp_1"/>
    <property type="match status" value="1"/>
</dbReference>
<comment type="similarity">
    <text evidence="7">Belongs to the binding-protein-dependent transport system permease family.</text>
</comment>